<proteinExistence type="predicted"/>
<dbReference type="AlphaFoldDB" id="A0A1F7J668"/>
<sequence length="189" mass="21775">MIPPHGGYRKLRSYQMSEIIYDFTVVFCRTYMSYSTNKAYTRTYDQMVQAARSGKQNIAEGSQASGTSKKTELKLVNVARASLEELLLDYEDFLRQHSLPLWGKEHPSAREVRALAYMTNRSYKTYKTYLRSAESAANCAICLLHQANYLLDQQLKSLERDFLKEGGFSENLFKKRQEFRQKTSSGTSS</sequence>
<evidence type="ECO:0000313" key="1">
    <source>
        <dbReference type="EMBL" id="OGK51083.1"/>
    </source>
</evidence>
<dbReference type="Gene3D" id="1.20.1440.60">
    <property type="entry name" value="23S rRNA-intervening sequence"/>
    <property type="match status" value="1"/>
</dbReference>
<accession>A0A1F7J668</accession>
<dbReference type="InterPro" id="IPR012657">
    <property type="entry name" value="23S_rRNA-intervening_sequence"/>
</dbReference>
<dbReference type="EMBL" id="MGAR01000036">
    <property type="protein sequence ID" value="OGK51083.1"/>
    <property type="molecule type" value="Genomic_DNA"/>
</dbReference>
<dbReference type="STRING" id="1802067.A2966_03915"/>
<dbReference type="InterPro" id="IPR026354">
    <property type="entry name" value="4helix_suffix_dom"/>
</dbReference>
<protein>
    <submittedName>
        <fullName evidence="1">Four helix bundle protein</fullName>
    </submittedName>
</protein>
<reference evidence="1 2" key="1">
    <citation type="journal article" date="2016" name="Nat. Commun.">
        <title>Thousands of microbial genomes shed light on interconnected biogeochemical processes in an aquifer system.</title>
        <authorList>
            <person name="Anantharaman K."/>
            <person name="Brown C.T."/>
            <person name="Hug L.A."/>
            <person name="Sharon I."/>
            <person name="Castelle C.J."/>
            <person name="Probst A.J."/>
            <person name="Thomas B.C."/>
            <person name="Singh A."/>
            <person name="Wilkins M.J."/>
            <person name="Karaoz U."/>
            <person name="Brodie E.L."/>
            <person name="Williams K.H."/>
            <person name="Hubbard S.S."/>
            <person name="Banfield J.F."/>
        </authorList>
    </citation>
    <scope>NUCLEOTIDE SEQUENCE [LARGE SCALE GENOMIC DNA]</scope>
</reference>
<dbReference type="NCBIfam" id="TIGR04258">
    <property type="entry name" value="4helix_suffix"/>
    <property type="match status" value="1"/>
</dbReference>
<evidence type="ECO:0000313" key="2">
    <source>
        <dbReference type="Proteomes" id="UP000176480"/>
    </source>
</evidence>
<dbReference type="InterPro" id="IPR036583">
    <property type="entry name" value="23S_rRNA_IVS_sf"/>
</dbReference>
<dbReference type="NCBIfam" id="TIGR02436">
    <property type="entry name" value="four helix bundle protein"/>
    <property type="match status" value="1"/>
</dbReference>
<gene>
    <name evidence="1" type="ORF">A2966_03915</name>
</gene>
<dbReference type="Proteomes" id="UP000176480">
    <property type="component" value="Unassembled WGS sequence"/>
</dbReference>
<organism evidence="1 2">
    <name type="scientific">Candidatus Roizmanbacteria bacterium RIFCSPLOWO2_01_FULL_41_22</name>
    <dbReference type="NCBI Taxonomy" id="1802067"/>
    <lineage>
        <taxon>Bacteria</taxon>
        <taxon>Candidatus Roizmaniibacteriota</taxon>
    </lineage>
</organism>
<comment type="caution">
    <text evidence="1">The sequence shown here is derived from an EMBL/GenBank/DDBJ whole genome shotgun (WGS) entry which is preliminary data.</text>
</comment>
<name>A0A1F7J668_9BACT</name>
<dbReference type="SUPFAM" id="SSF158446">
    <property type="entry name" value="IVS-encoded protein-like"/>
    <property type="match status" value="1"/>
</dbReference>